<keyword evidence="6 10" id="KW-1133">Transmembrane helix</keyword>
<dbReference type="GO" id="GO:0005789">
    <property type="term" value="C:endoplasmic reticulum membrane"/>
    <property type="evidence" value="ECO:0007669"/>
    <property type="project" value="UniProtKB-SubCell"/>
</dbReference>
<evidence type="ECO:0000256" key="2">
    <source>
        <dbReference type="ARBA" id="ARBA00009187"/>
    </source>
</evidence>
<accession>A0A0L0SA75</accession>
<keyword evidence="10" id="KW-0746">Sphingolipid metabolism</keyword>
<feature type="compositionally biased region" description="Polar residues" evidence="11">
    <location>
        <begin position="20"/>
        <end position="33"/>
    </location>
</feature>
<keyword evidence="5 10" id="KW-0256">Endoplasmic reticulum</keyword>
<dbReference type="GO" id="GO:0006665">
    <property type="term" value="P:sphingolipid metabolic process"/>
    <property type="evidence" value="ECO:0007669"/>
    <property type="project" value="UniProtKB-UniRule"/>
</dbReference>
<dbReference type="AlphaFoldDB" id="A0A0L0SA75"/>
<keyword evidence="10" id="KW-0333">Golgi apparatus</keyword>
<dbReference type="VEuPathDB" id="FungiDB:AMAG_18148"/>
<comment type="function">
    <text evidence="10">Regulates also the sphingolipid metabolism.</text>
</comment>
<evidence type="ECO:0000256" key="9">
    <source>
        <dbReference type="ARBA" id="ARBA00023136"/>
    </source>
</evidence>
<comment type="function">
    <text evidence="10">Mediator of sterol homeostasis involved in sterol uptake, trafficking and distribution into membranes.</text>
</comment>
<evidence type="ECO:0000256" key="6">
    <source>
        <dbReference type="ARBA" id="ARBA00022989"/>
    </source>
</evidence>
<dbReference type="PANTHER" id="PTHR14467">
    <property type="entry name" value="ARV1"/>
    <property type="match status" value="1"/>
</dbReference>
<dbReference type="GO" id="GO:0097036">
    <property type="term" value="P:regulation of plasma membrane sterol distribution"/>
    <property type="evidence" value="ECO:0007669"/>
    <property type="project" value="UniProtKB-UniRule"/>
</dbReference>
<keyword evidence="4 10" id="KW-0812">Transmembrane</keyword>
<evidence type="ECO:0000256" key="5">
    <source>
        <dbReference type="ARBA" id="ARBA00022824"/>
    </source>
</evidence>
<keyword evidence="3 10" id="KW-0813">Transport</keyword>
<evidence type="ECO:0000256" key="1">
    <source>
        <dbReference type="ARBA" id="ARBA00004477"/>
    </source>
</evidence>
<dbReference type="GO" id="GO:0000139">
    <property type="term" value="C:Golgi membrane"/>
    <property type="evidence" value="ECO:0007669"/>
    <property type="project" value="UniProtKB-SubCell"/>
</dbReference>
<comment type="similarity">
    <text evidence="2 10">Belongs to the ARV1 family.</text>
</comment>
<evidence type="ECO:0000256" key="7">
    <source>
        <dbReference type="ARBA" id="ARBA00023055"/>
    </source>
</evidence>
<feature type="region of interest" description="Disordered" evidence="11">
    <location>
        <begin position="1"/>
        <end position="33"/>
    </location>
</feature>
<sequence length="287" mass="31008">MTPSSPLCSGASIVPRPRNGSASHTAREISSSSNADAVPEHLHQVIIVLIRVVTTVVVQVSCGAFVDTNVDCDALLVAIVMLLHKPQVYRHVLFNRRGRAGQLELPRHGVDLRVARFEMLVVLFDVYMRHLRMEQAASAAGMDASVAMYATRWATGALAACSDSDAATAWGQQLATLAAPLLSLLPVSDPAAAIQSAMDRARPWTRGWEASVLSSLSQLILILMVVWDSPKFDPENIDYVWLINAYVLFTKAQALCVAFALSYLVALSTVVAANALAHWATWAAVAF</sequence>
<keyword evidence="7 10" id="KW-0445">Lipid transport</keyword>
<dbReference type="GO" id="GO:0032366">
    <property type="term" value="P:intracellular sterol transport"/>
    <property type="evidence" value="ECO:0007669"/>
    <property type="project" value="UniProtKB-UniRule"/>
</dbReference>
<keyword evidence="9 10" id="KW-0472">Membrane</keyword>
<dbReference type="STRING" id="578462.A0A0L0SA75"/>
<dbReference type="InterPro" id="IPR007290">
    <property type="entry name" value="Arv1"/>
</dbReference>
<evidence type="ECO:0000313" key="12">
    <source>
        <dbReference type="EMBL" id="KNE59314.1"/>
    </source>
</evidence>
<organism evidence="12 13">
    <name type="scientific">Allomyces macrogynus (strain ATCC 38327)</name>
    <name type="common">Allomyces javanicus var. macrogynus</name>
    <dbReference type="NCBI Taxonomy" id="578462"/>
    <lineage>
        <taxon>Eukaryota</taxon>
        <taxon>Fungi</taxon>
        <taxon>Fungi incertae sedis</taxon>
        <taxon>Blastocladiomycota</taxon>
        <taxon>Blastocladiomycetes</taxon>
        <taxon>Blastocladiales</taxon>
        <taxon>Blastocladiaceae</taxon>
        <taxon>Allomyces</taxon>
    </lineage>
</organism>
<gene>
    <name evidence="12" type="ORF">AMAG_18148</name>
</gene>
<dbReference type="PANTHER" id="PTHR14467:SF0">
    <property type="entry name" value="PROTEIN ARV1"/>
    <property type="match status" value="1"/>
</dbReference>
<evidence type="ECO:0000256" key="3">
    <source>
        <dbReference type="ARBA" id="ARBA00022448"/>
    </source>
</evidence>
<proteinExistence type="inferred from homology"/>
<dbReference type="GO" id="GO:0016125">
    <property type="term" value="P:sterol metabolic process"/>
    <property type="evidence" value="ECO:0007669"/>
    <property type="project" value="UniProtKB-UniRule"/>
</dbReference>
<keyword evidence="13" id="KW-1185">Reference proteome</keyword>
<dbReference type="OrthoDB" id="2192830at2759"/>
<evidence type="ECO:0000256" key="4">
    <source>
        <dbReference type="ARBA" id="ARBA00022692"/>
    </source>
</evidence>
<feature type="transmembrane region" description="Helical" evidence="10">
    <location>
        <begin position="208"/>
        <end position="227"/>
    </location>
</feature>
<dbReference type="Proteomes" id="UP000054350">
    <property type="component" value="Unassembled WGS sequence"/>
</dbReference>
<evidence type="ECO:0000256" key="11">
    <source>
        <dbReference type="SAM" id="MobiDB-lite"/>
    </source>
</evidence>
<evidence type="ECO:0000313" key="13">
    <source>
        <dbReference type="Proteomes" id="UP000054350"/>
    </source>
</evidence>
<feature type="transmembrane region" description="Helical" evidence="10">
    <location>
        <begin position="239"/>
        <end position="266"/>
    </location>
</feature>
<dbReference type="OMA" id="NIDYVWL"/>
<dbReference type="EMBL" id="GG745334">
    <property type="protein sequence ID" value="KNE59314.1"/>
    <property type="molecule type" value="Genomic_DNA"/>
</dbReference>
<reference evidence="12 13" key="1">
    <citation type="submission" date="2009-11" db="EMBL/GenBank/DDBJ databases">
        <title>Annotation of Allomyces macrogynus ATCC 38327.</title>
        <authorList>
            <consortium name="The Broad Institute Genome Sequencing Platform"/>
            <person name="Russ C."/>
            <person name="Cuomo C."/>
            <person name="Burger G."/>
            <person name="Gray M.W."/>
            <person name="Holland P.W.H."/>
            <person name="King N."/>
            <person name="Lang F.B.F."/>
            <person name="Roger A.J."/>
            <person name="Ruiz-Trillo I."/>
            <person name="Young S.K."/>
            <person name="Zeng Q."/>
            <person name="Gargeya S."/>
            <person name="Fitzgerald M."/>
            <person name="Haas B."/>
            <person name="Abouelleil A."/>
            <person name="Alvarado L."/>
            <person name="Arachchi H.M."/>
            <person name="Berlin A."/>
            <person name="Chapman S.B."/>
            <person name="Gearin G."/>
            <person name="Goldberg J."/>
            <person name="Griggs A."/>
            <person name="Gujja S."/>
            <person name="Hansen M."/>
            <person name="Heiman D."/>
            <person name="Howarth C."/>
            <person name="Larimer J."/>
            <person name="Lui A."/>
            <person name="MacDonald P.J.P."/>
            <person name="McCowen C."/>
            <person name="Montmayeur A."/>
            <person name="Murphy C."/>
            <person name="Neiman D."/>
            <person name="Pearson M."/>
            <person name="Priest M."/>
            <person name="Roberts A."/>
            <person name="Saif S."/>
            <person name="Shea T."/>
            <person name="Sisk P."/>
            <person name="Stolte C."/>
            <person name="Sykes S."/>
            <person name="Wortman J."/>
            <person name="Nusbaum C."/>
            <person name="Birren B."/>
        </authorList>
    </citation>
    <scope>NUCLEOTIDE SEQUENCE [LARGE SCALE GENOMIC DNA]</scope>
    <source>
        <strain evidence="12 13">ATCC 38327</strain>
    </source>
</reference>
<dbReference type="GO" id="GO:0032541">
    <property type="term" value="C:cortical endoplasmic reticulum"/>
    <property type="evidence" value="ECO:0007669"/>
    <property type="project" value="TreeGrafter"/>
</dbReference>
<reference evidence="13" key="2">
    <citation type="submission" date="2009-11" db="EMBL/GenBank/DDBJ databases">
        <title>The Genome Sequence of Allomyces macrogynus strain ATCC 38327.</title>
        <authorList>
            <consortium name="The Broad Institute Genome Sequencing Platform"/>
            <person name="Russ C."/>
            <person name="Cuomo C."/>
            <person name="Shea T."/>
            <person name="Young S.K."/>
            <person name="Zeng Q."/>
            <person name="Koehrsen M."/>
            <person name="Haas B."/>
            <person name="Borodovsky M."/>
            <person name="Guigo R."/>
            <person name="Alvarado L."/>
            <person name="Berlin A."/>
            <person name="Borenstein D."/>
            <person name="Chen Z."/>
            <person name="Engels R."/>
            <person name="Freedman E."/>
            <person name="Gellesch M."/>
            <person name="Goldberg J."/>
            <person name="Griggs A."/>
            <person name="Gujja S."/>
            <person name="Heiman D."/>
            <person name="Hepburn T."/>
            <person name="Howarth C."/>
            <person name="Jen D."/>
            <person name="Larson L."/>
            <person name="Lewis B."/>
            <person name="Mehta T."/>
            <person name="Park D."/>
            <person name="Pearson M."/>
            <person name="Roberts A."/>
            <person name="Saif S."/>
            <person name="Shenoy N."/>
            <person name="Sisk P."/>
            <person name="Stolte C."/>
            <person name="Sykes S."/>
            <person name="Walk T."/>
            <person name="White J."/>
            <person name="Yandava C."/>
            <person name="Burger G."/>
            <person name="Gray M.W."/>
            <person name="Holland P.W.H."/>
            <person name="King N."/>
            <person name="Lang F.B.F."/>
            <person name="Roger A.J."/>
            <person name="Ruiz-Trillo I."/>
            <person name="Lander E."/>
            <person name="Nusbaum C."/>
        </authorList>
    </citation>
    <scope>NUCLEOTIDE SEQUENCE [LARGE SCALE GENOMIC DNA]</scope>
    <source>
        <strain evidence="13">ATCC 38327</strain>
    </source>
</reference>
<name>A0A0L0SA75_ALLM3</name>
<comment type="caution">
    <text evidence="10">Lacks conserved residue(s) required for the propagation of feature annotation.</text>
</comment>
<comment type="subcellular location">
    <subcellularLocation>
        <location evidence="1 10">Endoplasmic reticulum membrane</location>
        <topology evidence="1 10">Multi-pass membrane protein</topology>
    </subcellularLocation>
    <subcellularLocation>
        <location evidence="10">Golgi apparatus membrane</location>
        <topology evidence="10">Multi-pass membrane protein</topology>
    </subcellularLocation>
</comment>
<evidence type="ECO:0000256" key="10">
    <source>
        <dbReference type="RuleBase" id="RU368065"/>
    </source>
</evidence>
<dbReference type="Pfam" id="PF04161">
    <property type="entry name" value="Arv1"/>
    <property type="match status" value="1"/>
</dbReference>
<evidence type="ECO:0000256" key="8">
    <source>
        <dbReference type="ARBA" id="ARBA00023098"/>
    </source>
</evidence>
<keyword evidence="8 10" id="KW-0443">Lipid metabolism</keyword>
<protein>
    <recommendedName>
        <fullName evidence="10">Protein ARV</fullName>
    </recommendedName>
</protein>